<proteinExistence type="predicted"/>
<name>A0A8S5R317_9CAUD</name>
<evidence type="ECO:0000313" key="1">
    <source>
        <dbReference type="EMBL" id="DAE25744.1"/>
    </source>
</evidence>
<sequence length="38" mass="4381">MTSRVSTLFSSFFPLAPLLSTFVSVTQKKQLWKLFTEN</sequence>
<dbReference type="EMBL" id="BK015801">
    <property type="protein sequence ID" value="DAE25744.1"/>
    <property type="molecule type" value="Genomic_DNA"/>
</dbReference>
<protein>
    <submittedName>
        <fullName evidence="1">Uncharacterized protein</fullName>
    </submittedName>
</protein>
<reference evidence="1" key="1">
    <citation type="journal article" date="2021" name="Proc. Natl. Acad. Sci. U.S.A.">
        <title>A Catalog of Tens of Thousands of Viruses from Human Metagenomes Reveals Hidden Associations with Chronic Diseases.</title>
        <authorList>
            <person name="Tisza M.J."/>
            <person name="Buck C.B."/>
        </authorList>
    </citation>
    <scope>NUCLEOTIDE SEQUENCE</scope>
    <source>
        <strain evidence="1">CtPB44</strain>
    </source>
</reference>
<organism evidence="1">
    <name type="scientific">Siphoviridae sp. ctPB44</name>
    <dbReference type="NCBI Taxonomy" id="2827274"/>
    <lineage>
        <taxon>Viruses</taxon>
        <taxon>Duplodnaviria</taxon>
        <taxon>Heunggongvirae</taxon>
        <taxon>Uroviricota</taxon>
        <taxon>Caudoviricetes</taxon>
    </lineage>
</organism>
<accession>A0A8S5R317</accession>